<dbReference type="PANTHER" id="PTHR45700:SF8">
    <property type="entry name" value="HECT-TYPE E3 UBIQUITIN TRANSFERASE"/>
    <property type="match status" value="1"/>
</dbReference>
<dbReference type="InterPro" id="IPR035983">
    <property type="entry name" value="Hect_E3_ubiquitin_ligase"/>
</dbReference>
<dbReference type="AlphaFoldDB" id="A0AAN7UT75"/>
<dbReference type="PROSITE" id="PS50237">
    <property type="entry name" value="HECT"/>
    <property type="match status" value="1"/>
</dbReference>
<dbReference type="Proteomes" id="UP001305414">
    <property type="component" value="Unassembled WGS sequence"/>
</dbReference>
<comment type="caution">
    <text evidence="8">The sequence shown here is derived from an EMBL/GenBank/DDBJ whole genome shotgun (WGS) entry which is preliminary data.</text>
</comment>
<dbReference type="Gene3D" id="3.30.2410.10">
    <property type="entry name" value="Hect, E3 ligase catalytic domain"/>
    <property type="match status" value="1"/>
</dbReference>
<dbReference type="CDD" id="cd00078">
    <property type="entry name" value="HECTc"/>
    <property type="match status" value="1"/>
</dbReference>
<evidence type="ECO:0000256" key="3">
    <source>
        <dbReference type="ARBA" id="ARBA00022679"/>
    </source>
</evidence>
<dbReference type="PANTHER" id="PTHR45700">
    <property type="entry name" value="UBIQUITIN-PROTEIN LIGASE E3C"/>
    <property type="match status" value="1"/>
</dbReference>
<feature type="region of interest" description="Disordered" evidence="6">
    <location>
        <begin position="85"/>
        <end position="124"/>
    </location>
</feature>
<evidence type="ECO:0000256" key="6">
    <source>
        <dbReference type="SAM" id="MobiDB-lite"/>
    </source>
</evidence>
<feature type="compositionally biased region" description="Low complexity" evidence="6">
    <location>
        <begin position="285"/>
        <end position="298"/>
    </location>
</feature>
<protein>
    <recommendedName>
        <fullName evidence="2">HECT-type E3 ubiquitin transferase</fullName>
        <ecNumber evidence="2">2.3.2.26</ecNumber>
    </recommendedName>
</protein>
<evidence type="ECO:0000256" key="1">
    <source>
        <dbReference type="ARBA" id="ARBA00000885"/>
    </source>
</evidence>
<dbReference type="Gene3D" id="3.90.1750.10">
    <property type="entry name" value="Hect, E3 ligase catalytic domains"/>
    <property type="match status" value="1"/>
</dbReference>
<dbReference type="SMART" id="SM00119">
    <property type="entry name" value="HECTc"/>
    <property type="match status" value="1"/>
</dbReference>
<keyword evidence="3" id="KW-0808">Transferase</keyword>
<evidence type="ECO:0000256" key="4">
    <source>
        <dbReference type="ARBA" id="ARBA00022786"/>
    </source>
</evidence>
<dbReference type="EC" id="2.3.2.26" evidence="2"/>
<name>A0AAN7UT75_9PEZI</name>
<evidence type="ECO:0000313" key="9">
    <source>
        <dbReference type="Proteomes" id="UP001305414"/>
    </source>
</evidence>
<dbReference type="Pfam" id="PF00632">
    <property type="entry name" value="HECT"/>
    <property type="match status" value="1"/>
</dbReference>
<feature type="active site" description="Glycyl thioester intermediate" evidence="5">
    <location>
        <position position="1160"/>
    </location>
</feature>
<evidence type="ECO:0000256" key="5">
    <source>
        <dbReference type="PROSITE-ProRule" id="PRU00104"/>
    </source>
</evidence>
<dbReference type="InterPro" id="IPR000569">
    <property type="entry name" value="HECT_dom"/>
</dbReference>
<organism evidence="8 9">
    <name type="scientific">Xylaria bambusicola</name>
    <dbReference type="NCBI Taxonomy" id="326684"/>
    <lineage>
        <taxon>Eukaryota</taxon>
        <taxon>Fungi</taxon>
        <taxon>Dikarya</taxon>
        <taxon>Ascomycota</taxon>
        <taxon>Pezizomycotina</taxon>
        <taxon>Sordariomycetes</taxon>
        <taxon>Xylariomycetidae</taxon>
        <taxon>Xylariales</taxon>
        <taxon>Xylariaceae</taxon>
        <taxon>Xylaria</taxon>
    </lineage>
</organism>
<feature type="domain" description="HECT" evidence="7">
    <location>
        <begin position="845"/>
        <end position="1192"/>
    </location>
</feature>
<keyword evidence="4 5" id="KW-0833">Ubl conjugation pathway</keyword>
<keyword evidence="9" id="KW-1185">Reference proteome</keyword>
<gene>
    <name evidence="8" type="ORF">RRF57_007105</name>
</gene>
<dbReference type="GO" id="GO:0061630">
    <property type="term" value="F:ubiquitin protein ligase activity"/>
    <property type="evidence" value="ECO:0007669"/>
    <property type="project" value="UniProtKB-EC"/>
</dbReference>
<evidence type="ECO:0000256" key="2">
    <source>
        <dbReference type="ARBA" id="ARBA00012485"/>
    </source>
</evidence>
<dbReference type="SUPFAM" id="SSF56204">
    <property type="entry name" value="Hect, E3 ligase catalytic domain"/>
    <property type="match status" value="1"/>
</dbReference>
<feature type="region of interest" description="Disordered" evidence="6">
    <location>
        <begin position="282"/>
        <end position="332"/>
    </location>
</feature>
<reference evidence="8 9" key="1">
    <citation type="submission" date="2023-10" db="EMBL/GenBank/DDBJ databases">
        <title>Draft genome sequence of Xylaria bambusicola isolate GMP-LS, the root and basal stem rot pathogen of sugarcane in Indonesia.</title>
        <authorList>
            <person name="Selvaraj P."/>
            <person name="Muralishankar V."/>
            <person name="Muruganantham S."/>
            <person name="Sp S."/>
            <person name="Haryani S."/>
            <person name="Lau K.J.X."/>
            <person name="Naqvi N.I."/>
        </authorList>
    </citation>
    <scope>NUCLEOTIDE SEQUENCE [LARGE SCALE GENOMIC DNA]</scope>
    <source>
        <strain evidence="8">GMP-LS</strain>
    </source>
</reference>
<dbReference type="InterPro" id="IPR044611">
    <property type="entry name" value="E3A/B/C-like"/>
</dbReference>
<proteinExistence type="predicted"/>
<dbReference type="Gene3D" id="3.30.2160.10">
    <property type="entry name" value="Hect, E3 ligase catalytic domain"/>
    <property type="match status" value="1"/>
</dbReference>
<comment type="catalytic activity">
    <reaction evidence="1">
        <text>S-ubiquitinyl-[E2 ubiquitin-conjugating enzyme]-L-cysteine + [acceptor protein]-L-lysine = [E2 ubiquitin-conjugating enzyme]-L-cysteine + N(6)-ubiquitinyl-[acceptor protein]-L-lysine.</text>
        <dbReference type="EC" id="2.3.2.26"/>
    </reaction>
</comment>
<dbReference type="GO" id="GO:0000209">
    <property type="term" value="P:protein polyubiquitination"/>
    <property type="evidence" value="ECO:0007669"/>
    <property type="project" value="InterPro"/>
</dbReference>
<evidence type="ECO:0000259" key="7">
    <source>
        <dbReference type="PROSITE" id="PS50237"/>
    </source>
</evidence>
<feature type="region of interest" description="Disordered" evidence="6">
    <location>
        <begin position="573"/>
        <end position="595"/>
    </location>
</feature>
<dbReference type="EMBL" id="JAWHQM010000019">
    <property type="protein sequence ID" value="KAK5631391.1"/>
    <property type="molecule type" value="Genomic_DNA"/>
</dbReference>
<accession>A0AAN7UT75</accession>
<sequence>MPRPCDTRVSVADVQSITTRLFWVFRLPISIPVPVYATAMFGRSNRPSLGQYDFAMLDPVLNEPPTRSRANSRYREAQPALRNLQHLQGDSSSSEDDIISKPKPLSKHSRSMSHPFPSLFSSKKKKNAAADSELGYVDDVGDRDFNSKIYSNLSQTANTSRIATGSAELATGNCMTCAGLVRWPKDLQVFRCTKCLTINDLKVFAPAPRPTIRAVSRPASRVQSAAASPLAPPVNTPSIISIEHTRNLIRTCLRSALQQWGARDSGQQLNIAEDYFTLQDFSNKPDSSPSSANTPPTSRYNATLDDFSNLDLEPNPLKSGSHHPRSYSTSYPEATTLHAPTLQPGENSSYSSPKKSILDAKGMFKKVEDYLVLCFGTNSSCVNSSFISRRVSVSGKPLPDVVRRPPVETRREVTCEDAPISELDPKLLLLGDFAENGSWWTGGQEEVNVSRTSSRRYEDKTSIVTSRTPRIDWGAVMEWYHIVNNSAETWTQVYEELQQAETMQKLDEAESEQFEQLALQGQEHLQRSLFKCTEMLLKRPGRLMVEPQDVRFLLILLANPLLVPGSQSYAGYFPQSNKGKKQANATDTEERSSIGRHSGVLKRAFGLLANSSEACHHHLITWLSRLPEHILLQMKDLASTFVTHRLTRQNEKKVEPRVDFTDGLIPRMPNARASNTPATLHAALEASKSPRKQKQPAEPNRTTYTDDWQIKVAARFMALIFAANRYTYVRRHHLSDGRMYGPLFSTSDFYNTLVDTIDFKSDFELWESKRGKFTFCQYPFFLSIWAKIQILEFDAKRQMAGKAREAFFDSILTHKNYTQHLQFNVRRECLVDDSLQQVSEVVGSGSEDIKKALRIEFRGEEGVDGGGLRKEWFLLLVREVFNPDHGLFVYDEDSQFCYFNPHTFETSDQYFLVGVVLGLAIYNSTILDVAFPPFAFRKLLAAAPAPAAGTPGHSRPIMNYTLDDLAEFRPALARGLRQLLNFDGDVQSTFCLDFVVDVERYGTRVRVPLCPGGEAKMVTNTNRKEYVDLYVRYLLDTSVARQFEPFKRGFFTVCAGNALTLFKPEEIELLVRGSDEPLDIASLKAVAAYTNWPRGSSPKTEPTILWFWDAFENAQPKDQRRLLSFITGSDRIPAMGATSLVIKINCLGNDEGRFPSARTCFNILSLYRYRSRERLENSLWRAVNESEGFGLK</sequence>
<evidence type="ECO:0000313" key="8">
    <source>
        <dbReference type="EMBL" id="KAK5631391.1"/>
    </source>
</evidence>
<dbReference type="FunFam" id="3.30.2160.10:FF:000004">
    <property type="entry name" value="probable E3 ubiquitin-protein ligase HERC4 isoform X1"/>
    <property type="match status" value="1"/>
</dbReference>